<dbReference type="GO" id="GO:0016757">
    <property type="term" value="F:glycosyltransferase activity"/>
    <property type="evidence" value="ECO:0007669"/>
    <property type="project" value="UniProtKB-KW"/>
</dbReference>
<protein>
    <submittedName>
        <fullName evidence="6">Glycosyl transferases group 1</fullName>
    </submittedName>
</protein>
<evidence type="ECO:0000256" key="4">
    <source>
        <dbReference type="SAM" id="MobiDB-lite"/>
    </source>
</evidence>
<keyword evidence="7" id="KW-1185">Reference proteome</keyword>
<feature type="compositionally biased region" description="Basic and acidic residues" evidence="4">
    <location>
        <begin position="1"/>
        <end position="19"/>
    </location>
</feature>
<evidence type="ECO:0000256" key="1">
    <source>
        <dbReference type="ARBA" id="ARBA00022676"/>
    </source>
</evidence>
<dbReference type="AlphaFoldDB" id="A0A1M4ZZE0"/>
<evidence type="ECO:0000259" key="5">
    <source>
        <dbReference type="Pfam" id="PF00534"/>
    </source>
</evidence>
<dbReference type="Pfam" id="PF00534">
    <property type="entry name" value="Glycos_transf_1"/>
    <property type="match status" value="1"/>
</dbReference>
<dbReference type="Gene3D" id="3.40.50.2000">
    <property type="entry name" value="Glycogen Phosphorylase B"/>
    <property type="match status" value="2"/>
</dbReference>
<dbReference type="Pfam" id="PF05045">
    <property type="entry name" value="RgpF"/>
    <property type="match status" value="1"/>
</dbReference>
<dbReference type="CDD" id="cd03801">
    <property type="entry name" value="GT4_PimA-like"/>
    <property type="match status" value="1"/>
</dbReference>
<feature type="coiled-coil region" evidence="3">
    <location>
        <begin position="36"/>
        <end position="63"/>
    </location>
</feature>
<evidence type="ECO:0000313" key="6">
    <source>
        <dbReference type="EMBL" id="SHF23082.1"/>
    </source>
</evidence>
<dbReference type="STRING" id="1122133.SAMN02745157_1958"/>
<dbReference type="OrthoDB" id="9816424at2"/>
<sequence length="898" mass="99144">MTGTQDRRSDVLGGRDRESGVAPAPAPVDQKDLQRVELLSGEIDAAKADLAKTRRDLAAMAEAVNARQARERELTEQFNERTHELLRARKRPFRNLGVYLAFKALKALSSSGSPLPARMKSRFRRSAARRDPKRYLPEIEPAIAALPDLVEPGFVLPGLVPYRDDRPVVVIVSHEASRSGAPILALNLARTFAERYNVVVVSLRAGEVLVDFQETCTEVRIAAQPFDSADQYGPMLDEIGAAAQPLFAVVNCIESRHMLRALRERGIPTVGLFHEFASNILPKTAFAEAFREADQIVFSTELTIENALEQTSFVRTERFHVLPQGRCELPGRGESEASRQKERARLDAVLQPNGPDAGEFLVLGAGYVQMRKGVDLFINVARRVLSTPEGRSARFVWIGPKYDPERDAGYSVYIEDQITRAGLSDRMTMVPETSEIDHAYALSRVLLLTSRLDPLPNVAIDAMSEGLPVICFEKTTGIADLLKEAGLGPACVADYLDTEQAASRLLDLMRSPERYREVADRTRDYAAKRFDARAYALQIEDLALSARAAAEGLESDLAVIAASGQFDPAFMLPEWKRSASPSEAAHYYLTENKRQPEPRRPEPGFNPLVFAEAIAAETARPRDAYAEFLRRDCPAGPWSRRVIRESDPATDDSASPAIRTALHIHAYYPDVVATIAGRLAVNASRPDLFVSAADQASLDQAVERLQAHGGRIAEARVTANRGRDLGPLLTAFGPALVRDYELIGHVHTKKSVSIADRAMIERWVNFLYENMLGGDQGGAMMDRVITAFARDPRLGLVFPSDPNILAWSANEADAHSLAARLGLDIIPRHFDFPVGSMFWTRAEAIEPFVRLGLNWSDYPLEPAPRDGTLLHAIERLFGIVAERRGLNVAVTHVTGVTR</sequence>
<organism evidence="6 7">
    <name type="scientific">Kaistia soli DSM 19436</name>
    <dbReference type="NCBI Taxonomy" id="1122133"/>
    <lineage>
        <taxon>Bacteria</taxon>
        <taxon>Pseudomonadati</taxon>
        <taxon>Pseudomonadota</taxon>
        <taxon>Alphaproteobacteria</taxon>
        <taxon>Hyphomicrobiales</taxon>
        <taxon>Kaistiaceae</taxon>
        <taxon>Kaistia</taxon>
    </lineage>
</organism>
<reference evidence="6 7" key="1">
    <citation type="submission" date="2016-11" db="EMBL/GenBank/DDBJ databases">
        <authorList>
            <person name="Jaros S."/>
            <person name="Januszkiewicz K."/>
            <person name="Wedrychowicz H."/>
        </authorList>
    </citation>
    <scope>NUCLEOTIDE SEQUENCE [LARGE SCALE GENOMIC DNA]</scope>
    <source>
        <strain evidence="6 7">DSM 19436</strain>
    </source>
</reference>
<dbReference type="PANTHER" id="PTHR12526:SF629">
    <property type="entry name" value="TEICHURONIC ACID BIOSYNTHESIS GLYCOSYLTRANSFERASE TUAH-RELATED"/>
    <property type="match status" value="1"/>
</dbReference>
<gene>
    <name evidence="6" type="ORF">SAMN02745157_1958</name>
</gene>
<dbReference type="EMBL" id="FQUP01000001">
    <property type="protein sequence ID" value="SHF23082.1"/>
    <property type="molecule type" value="Genomic_DNA"/>
</dbReference>
<feature type="region of interest" description="Disordered" evidence="4">
    <location>
        <begin position="1"/>
        <end position="31"/>
    </location>
</feature>
<keyword evidence="2 6" id="KW-0808">Transferase</keyword>
<accession>A0A1M4ZZE0</accession>
<evidence type="ECO:0000256" key="2">
    <source>
        <dbReference type="ARBA" id="ARBA00022679"/>
    </source>
</evidence>
<dbReference type="PANTHER" id="PTHR12526">
    <property type="entry name" value="GLYCOSYLTRANSFERASE"/>
    <property type="match status" value="1"/>
</dbReference>
<evidence type="ECO:0000256" key="3">
    <source>
        <dbReference type="SAM" id="Coils"/>
    </source>
</evidence>
<dbReference type="InterPro" id="IPR001296">
    <property type="entry name" value="Glyco_trans_1"/>
</dbReference>
<feature type="domain" description="Glycosyl transferase family 1" evidence="5">
    <location>
        <begin position="353"/>
        <end position="523"/>
    </location>
</feature>
<dbReference type="Proteomes" id="UP000184485">
    <property type="component" value="Unassembled WGS sequence"/>
</dbReference>
<keyword evidence="3" id="KW-0175">Coiled coil</keyword>
<proteinExistence type="predicted"/>
<dbReference type="InterPro" id="IPR007739">
    <property type="entry name" value="RgpF"/>
</dbReference>
<dbReference type="SUPFAM" id="SSF53756">
    <property type="entry name" value="UDP-Glycosyltransferase/glycogen phosphorylase"/>
    <property type="match status" value="1"/>
</dbReference>
<evidence type="ECO:0000313" key="7">
    <source>
        <dbReference type="Proteomes" id="UP000184485"/>
    </source>
</evidence>
<keyword evidence="1" id="KW-0328">Glycosyltransferase</keyword>
<name>A0A1M4ZZE0_9HYPH</name>